<keyword evidence="1" id="KW-0732">Signal</keyword>
<comment type="caution">
    <text evidence="2">The sequence shown here is derived from an EMBL/GenBank/DDBJ whole genome shotgun (WGS) entry which is preliminary data.</text>
</comment>
<feature type="signal peptide" evidence="1">
    <location>
        <begin position="1"/>
        <end position="21"/>
    </location>
</feature>
<sequence>MAMALTRFCLALGLCTLSVLGTEFVDDECSGNDGSCSLELHQLRAQKEVLETVEAVEKVNKTAKTTGACTAADAAIMAKFGGGNADGTFPKILSVCGKGAYSFWSGFKEGSMSSCIMSQTKLSSSCASCYAASGKYSYDNCKLPCLFGSWCSGGCLSCSQRNKAAVDQCAGVESPKVDQC</sequence>
<feature type="chain" id="PRO_5032614016" evidence="1">
    <location>
        <begin position="22"/>
        <end position="180"/>
    </location>
</feature>
<dbReference type="Proteomes" id="UP000649617">
    <property type="component" value="Unassembled WGS sequence"/>
</dbReference>
<gene>
    <name evidence="2" type="ORF">SPIL2461_LOCUS3564</name>
</gene>
<accession>A0A812KKX6</accession>
<dbReference type="AlphaFoldDB" id="A0A812KKX6"/>
<protein>
    <submittedName>
        <fullName evidence="2">Uncharacterized protein</fullName>
    </submittedName>
</protein>
<organism evidence="2 3">
    <name type="scientific">Symbiodinium pilosum</name>
    <name type="common">Dinoflagellate</name>
    <dbReference type="NCBI Taxonomy" id="2952"/>
    <lineage>
        <taxon>Eukaryota</taxon>
        <taxon>Sar</taxon>
        <taxon>Alveolata</taxon>
        <taxon>Dinophyceae</taxon>
        <taxon>Suessiales</taxon>
        <taxon>Symbiodiniaceae</taxon>
        <taxon>Symbiodinium</taxon>
    </lineage>
</organism>
<evidence type="ECO:0000313" key="2">
    <source>
        <dbReference type="EMBL" id="CAE7231648.1"/>
    </source>
</evidence>
<evidence type="ECO:0000313" key="3">
    <source>
        <dbReference type="Proteomes" id="UP000649617"/>
    </source>
</evidence>
<proteinExistence type="predicted"/>
<evidence type="ECO:0000256" key="1">
    <source>
        <dbReference type="SAM" id="SignalP"/>
    </source>
</evidence>
<dbReference type="EMBL" id="CAJNIZ010004336">
    <property type="protein sequence ID" value="CAE7231648.1"/>
    <property type="molecule type" value="Genomic_DNA"/>
</dbReference>
<dbReference type="OrthoDB" id="406171at2759"/>
<name>A0A812KKX6_SYMPI</name>
<reference evidence="2" key="1">
    <citation type="submission" date="2021-02" db="EMBL/GenBank/DDBJ databases">
        <authorList>
            <person name="Dougan E. K."/>
            <person name="Rhodes N."/>
            <person name="Thang M."/>
            <person name="Chan C."/>
        </authorList>
    </citation>
    <scope>NUCLEOTIDE SEQUENCE</scope>
</reference>
<keyword evidence="3" id="KW-1185">Reference proteome</keyword>